<accession>A0AAV4H5Z0</accession>
<feature type="transmembrane region" description="Helical" evidence="6">
    <location>
        <begin position="592"/>
        <end position="614"/>
    </location>
</feature>
<proteinExistence type="predicted"/>
<evidence type="ECO:0000256" key="1">
    <source>
        <dbReference type="ARBA" id="ARBA00004141"/>
    </source>
</evidence>
<keyword evidence="8" id="KW-1185">Reference proteome</keyword>
<protein>
    <submittedName>
        <fullName evidence="7">Slc45 like protein</fullName>
    </submittedName>
</protein>
<evidence type="ECO:0000256" key="2">
    <source>
        <dbReference type="ARBA" id="ARBA00022448"/>
    </source>
</evidence>
<dbReference type="PANTHER" id="PTHR19432:SF35">
    <property type="entry name" value="SOLUTE CARRIER FAMILY 45 MEMBER 3 ISOFORM X1"/>
    <property type="match status" value="1"/>
</dbReference>
<feature type="transmembrane region" description="Helical" evidence="6">
    <location>
        <begin position="408"/>
        <end position="428"/>
    </location>
</feature>
<keyword evidence="2" id="KW-0813">Transport</keyword>
<feature type="transmembrane region" description="Helical" evidence="6">
    <location>
        <begin position="169"/>
        <end position="191"/>
    </location>
</feature>
<evidence type="ECO:0000256" key="5">
    <source>
        <dbReference type="ARBA" id="ARBA00023136"/>
    </source>
</evidence>
<feature type="transmembrane region" description="Helical" evidence="6">
    <location>
        <begin position="130"/>
        <end position="149"/>
    </location>
</feature>
<evidence type="ECO:0000256" key="3">
    <source>
        <dbReference type="ARBA" id="ARBA00022692"/>
    </source>
</evidence>
<feature type="transmembrane region" description="Helical" evidence="6">
    <location>
        <begin position="515"/>
        <end position="537"/>
    </location>
</feature>
<evidence type="ECO:0000256" key="4">
    <source>
        <dbReference type="ARBA" id="ARBA00022989"/>
    </source>
</evidence>
<feature type="transmembrane region" description="Helical" evidence="6">
    <location>
        <begin position="492"/>
        <end position="509"/>
    </location>
</feature>
<dbReference type="Proteomes" id="UP000762676">
    <property type="component" value="Unassembled WGS sequence"/>
</dbReference>
<feature type="transmembrane region" description="Helical" evidence="6">
    <location>
        <begin position="89"/>
        <end position="109"/>
    </location>
</feature>
<feature type="transmembrane region" description="Helical" evidence="6">
    <location>
        <begin position="558"/>
        <end position="580"/>
    </location>
</feature>
<gene>
    <name evidence="7" type="ORF">ElyMa_002631600</name>
</gene>
<sequence length="615" mass="67219">MFAMAGSLVVFVTGLVLLITSSFVKIRELKTVLGVLHGHMYNHTVGVLNDTQSINSAYKIANNRTVSHMEQTHTDESDSEELGEEDSGVTAIIVMSILGFTCIDMGFDLTIALSRASILDVVPKFQHKQVLVLATIVQSVAGFICAAIGCLDLPGILGSIFNIDGTAATLVFFCCVLMTTSFISFSLMGFANYRLSRRKDNLSISTSSSYDTDSSTNNRRQSVVQAAFEQLEEKGSLYRLKELQDNQVFASSTLPTGSADVYKRPLLLHSLKTNYLTINKDGSSGIRCESDSYQQEAVINNLEVNSLEGMKSPGIKEHGSASGANADNTESFLSCPSIVKEHEGQENDEVSTVLEVINQPYSVSMTTLEALNVLEIGQIREDEDTTPKNKTDSAESREERYKKMKKKLLILCISCFFTIGAAISYSMYAFNAFNLGIMHGDPSALPGSEGRQNYESGLRLGSFGNMVFYSAFLLISLSNARVIRMIGETGQFILNHVILIACLVAVITYKRMDVFMVFLGCCGLFRPCMLTLPFVMAHQIAQEGMSTQDEESGQKKSYSGRVMTLIGLLVPAHFCILSIMMGPLMEATGSCWVPLFYCLGSSSVSLGVSSLLFFV</sequence>
<dbReference type="EMBL" id="BMAT01005429">
    <property type="protein sequence ID" value="GFR92979.1"/>
    <property type="molecule type" value="Genomic_DNA"/>
</dbReference>
<organism evidence="7 8">
    <name type="scientific">Elysia marginata</name>
    <dbReference type="NCBI Taxonomy" id="1093978"/>
    <lineage>
        <taxon>Eukaryota</taxon>
        <taxon>Metazoa</taxon>
        <taxon>Spiralia</taxon>
        <taxon>Lophotrochozoa</taxon>
        <taxon>Mollusca</taxon>
        <taxon>Gastropoda</taxon>
        <taxon>Heterobranchia</taxon>
        <taxon>Euthyneura</taxon>
        <taxon>Panpulmonata</taxon>
        <taxon>Sacoglossa</taxon>
        <taxon>Placobranchoidea</taxon>
        <taxon>Plakobranchidae</taxon>
        <taxon>Elysia</taxon>
    </lineage>
</organism>
<name>A0AAV4H5Z0_9GAST</name>
<dbReference type="GO" id="GO:0016020">
    <property type="term" value="C:membrane"/>
    <property type="evidence" value="ECO:0007669"/>
    <property type="project" value="UniProtKB-SubCell"/>
</dbReference>
<evidence type="ECO:0000256" key="6">
    <source>
        <dbReference type="SAM" id="Phobius"/>
    </source>
</evidence>
<comment type="caution">
    <text evidence="7">The sequence shown here is derived from an EMBL/GenBank/DDBJ whole genome shotgun (WGS) entry which is preliminary data.</text>
</comment>
<keyword evidence="4 6" id="KW-1133">Transmembrane helix</keyword>
<reference evidence="7 8" key="1">
    <citation type="journal article" date="2021" name="Elife">
        <title>Chloroplast acquisition without the gene transfer in kleptoplastic sea slugs, Plakobranchus ocellatus.</title>
        <authorList>
            <person name="Maeda T."/>
            <person name="Takahashi S."/>
            <person name="Yoshida T."/>
            <person name="Shimamura S."/>
            <person name="Takaki Y."/>
            <person name="Nagai Y."/>
            <person name="Toyoda A."/>
            <person name="Suzuki Y."/>
            <person name="Arimoto A."/>
            <person name="Ishii H."/>
            <person name="Satoh N."/>
            <person name="Nishiyama T."/>
            <person name="Hasebe M."/>
            <person name="Maruyama T."/>
            <person name="Minagawa J."/>
            <person name="Obokata J."/>
            <person name="Shigenobu S."/>
        </authorList>
    </citation>
    <scope>NUCLEOTIDE SEQUENCE [LARGE SCALE GENOMIC DNA]</scope>
</reference>
<dbReference type="SUPFAM" id="SSF103473">
    <property type="entry name" value="MFS general substrate transporter"/>
    <property type="match status" value="1"/>
</dbReference>
<keyword evidence="3 6" id="KW-0812">Transmembrane</keyword>
<keyword evidence="5 6" id="KW-0472">Membrane</keyword>
<dbReference type="PANTHER" id="PTHR19432">
    <property type="entry name" value="SUGAR TRANSPORTER"/>
    <property type="match status" value="1"/>
</dbReference>
<dbReference type="AlphaFoldDB" id="A0AAV4H5Z0"/>
<dbReference type="InterPro" id="IPR036259">
    <property type="entry name" value="MFS_trans_sf"/>
</dbReference>
<dbReference type="GO" id="GO:0008506">
    <property type="term" value="F:sucrose:proton symporter activity"/>
    <property type="evidence" value="ECO:0007669"/>
    <property type="project" value="TreeGrafter"/>
</dbReference>
<comment type="subcellular location">
    <subcellularLocation>
        <location evidence="1">Membrane</location>
        <topology evidence="1">Multi-pass membrane protein</topology>
    </subcellularLocation>
</comment>
<evidence type="ECO:0000313" key="7">
    <source>
        <dbReference type="EMBL" id="GFR92979.1"/>
    </source>
</evidence>
<evidence type="ECO:0000313" key="8">
    <source>
        <dbReference type="Proteomes" id="UP000762676"/>
    </source>
</evidence>
<feature type="transmembrane region" description="Helical" evidence="6">
    <location>
        <begin position="460"/>
        <end position="480"/>
    </location>
</feature>